<dbReference type="CDD" id="cd00333">
    <property type="entry name" value="MIP"/>
    <property type="match status" value="1"/>
</dbReference>
<feature type="transmembrane region" description="Helical" evidence="8">
    <location>
        <begin position="41"/>
        <end position="59"/>
    </location>
</feature>
<evidence type="ECO:0000256" key="8">
    <source>
        <dbReference type="SAM" id="Phobius"/>
    </source>
</evidence>
<dbReference type="AlphaFoldDB" id="U3A4I6"/>
<feature type="transmembrane region" description="Helical" evidence="8">
    <location>
        <begin position="12"/>
        <end position="35"/>
    </location>
</feature>
<dbReference type="PROSITE" id="PS00221">
    <property type="entry name" value="MIP"/>
    <property type="match status" value="1"/>
</dbReference>
<dbReference type="PRINTS" id="PR00783">
    <property type="entry name" value="MINTRINSICP"/>
</dbReference>
<dbReference type="InterPro" id="IPR023271">
    <property type="entry name" value="Aquaporin-like"/>
</dbReference>
<proteinExistence type="inferred from homology"/>
<dbReference type="InterPro" id="IPR050363">
    <property type="entry name" value="MIP/Aquaporin"/>
</dbReference>
<gene>
    <name evidence="9" type="ORF">MBEHAL_1314</name>
</gene>
<protein>
    <submittedName>
        <fullName evidence="9">Glycerol uptake facilitator protein</fullName>
    </submittedName>
</protein>
<comment type="caution">
    <text evidence="9">The sequence shown here is derived from an EMBL/GenBank/DDBJ whole genome shotgun (WGS) entry which is preliminary data.</text>
</comment>
<feature type="region of interest" description="Disordered" evidence="7">
    <location>
        <begin position="278"/>
        <end position="299"/>
    </location>
</feature>
<dbReference type="GO" id="GO:0015250">
    <property type="term" value="F:water channel activity"/>
    <property type="evidence" value="ECO:0007669"/>
    <property type="project" value="TreeGrafter"/>
</dbReference>
<keyword evidence="6 8" id="KW-0472">Membrane</keyword>
<accession>U3A4I6</accession>
<evidence type="ECO:0000256" key="1">
    <source>
        <dbReference type="ARBA" id="ARBA00004141"/>
    </source>
</evidence>
<dbReference type="Proteomes" id="UP000016986">
    <property type="component" value="Unassembled WGS sequence"/>
</dbReference>
<dbReference type="eggNOG" id="arCOG04431">
    <property type="taxonomic scope" value="Archaea"/>
</dbReference>
<evidence type="ECO:0000256" key="6">
    <source>
        <dbReference type="ARBA" id="ARBA00023136"/>
    </source>
</evidence>
<reference evidence="9 10" key="1">
    <citation type="submission" date="2013-09" db="EMBL/GenBank/DDBJ databases">
        <title>Whole genome sequencing of Halarchaeum acidiphilum strain MH1-52-1.</title>
        <authorList>
            <person name="Shimane Y."/>
            <person name="Minegishi H."/>
            <person name="Nishi S."/>
            <person name="Echigo A."/>
            <person name="Shuto A."/>
            <person name="Konishi M."/>
            <person name="Ito T."/>
            <person name="Ohkuma M."/>
            <person name="Ohta Y."/>
            <person name="Nagano Y."/>
            <person name="Tsubouchi T."/>
            <person name="Mori K."/>
            <person name="Usui K."/>
            <person name="Kamekura M."/>
            <person name="Usami R."/>
            <person name="Takaki Y."/>
            <person name="Hatada Y."/>
        </authorList>
    </citation>
    <scope>NUCLEOTIDE SEQUENCE [LARGE SCALE GENOMIC DNA]</scope>
    <source>
        <strain evidence="9 10">JCM 16109</strain>
    </source>
</reference>
<dbReference type="Gene3D" id="1.20.1080.10">
    <property type="entry name" value="Glycerol uptake facilitator protein"/>
    <property type="match status" value="1"/>
</dbReference>
<dbReference type="PANTHER" id="PTHR43829:SF9">
    <property type="entry name" value="AQUAPORIN-9"/>
    <property type="match status" value="1"/>
</dbReference>
<feature type="transmembrane region" description="Helical" evidence="8">
    <location>
        <begin position="251"/>
        <end position="269"/>
    </location>
</feature>
<feature type="transmembrane region" description="Helical" evidence="8">
    <location>
        <begin position="89"/>
        <end position="111"/>
    </location>
</feature>
<keyword evidence="4 8" id="KW-0812">Transmembrane</keyword>
<dbReference type="InterPro" id="IPR000425">
    <property type="entry name" value="MIP"/>
</dbReference>
<evidence type="ECO:0000256" key="7">
    <source>
        <dbReference type="SAM" id="MobiDB-lite"/>
    </source>
</evidence>
<keyword evidence="5 8" id="KW-1133">Transmembrane helix</keyword>
<dbReference type="SUPFAM" id="SSF81338">
    <property type="entry name" value="Aquaporin-like"/>
    <property type="match status" value="1"/>
</dbReference>
<keyword evidence="10" id="KW-1185">Reference proteome</keyword>
<comment type="subcellular location">
    <subcellularLocation>
        <location evidence="1">Membrane</location>
        <topology evidence="1">Multi-pass membrane protein</topology>
    </subcellularLocation>
</comment>
<dbReference type="OrthoDB" id="264020at2157"/>
<dbReference type="GO" id="GO:0005886">
    <property type="term" value="C:plasma membrane"/>
    <property type="evidence" value="ECO:0007669"/>
    <property type="project" value="TreeGrafter"/>
</dbReference>
<dbReference type="Pfam" id="PF00230">
    <property type="entry name" value="MIP"/>
    <property type="match status" value="1"/>
</dbReference>
<dbReference type="PANTHER" id="PTHR43829">
    <property type="entry name" value="AQUAPORIN OR AQUAGLYCEROPORIN RELATED"/>
    <property type="match status" value="1"/>
</dbReference>
<feature type="transmembrane region" description="Helical" evidence="8">
    <location>
        <begin position="196"/>
        <end position="213"/>
    </location>
</feature>
<dbReference type="RefSeq" id="WP_020221644.1">
    <property type="nucleotide sequence ID" value="NZ_BANO01000083.1"/>
</dbReference>
<name>U3A4I6_9EURY</name>
<feature type="transmembrane region" description="Helical" evidence="8">
    <location>
        <begin position="166"/>
        <end position="184"/>
    </location>
</feature>
<evidence type="ECO:0000313" key="10">
    <source>
        <dbReference type="Proteomes" id="UP000016986"/>
    </source>
</evidence>
<dbReference type="EMBL" id="BATA01000026">
    <property type="protein sequence ID" value="GAD52554.1"/>
    <property type="molecule type" value="Genomic_DNA"/>
</dbReference>
<sequence>MTHSSENWGYRYLNELIGTFILVLLGDGAVVLNILTGGFGLFGVSILWGFAVMFAVYWVGGVSEGHINPAVTIANAAFRGFPWRRVPGYIAAQVVGAFLGAVWLLFIWSGYYDAYDAAHGVTRGAPGSSITGMTLWTFFPNPAFAGVTPEKPLTAVASLVSFPQAFLSQAMVTAVLVAVIFALTDDRNPMGTRDTAALGAFLIGLLVAALVMYESPIDMAALNPARDFGPRVAGYLFGWGRIAFPGPRGGWWVPVLAPLVGGLVGAFAYDYGTRVRLPPADTGEESPRVHEPDVAEAEE</sequence>
<dbReference type="GO" id="GO:0015254">
    <property type="term" value="F:glycerol channel activity"/>
    <property type="evidence" value="ECO:0007669"/>
    <property type="project" value="TreeGrafter"/>
</dbReference>
<evidence type="ECO:0000313" key="9">
    <source>
        <dbReference type="EMBL" id="GAD52554.1"/>
    </source>
</evidence>
<evidence type="ECO:0000256" key="4">
    <source>
        <dbReference type="ARBA" id="ARBA00022692"/>
    </source>
</evidence>
<evidence type="ECO:0000256" key="2">
    <source>
        <dbReference type="ARBA" id="ARBA00006175"/>
    </source>
</evidence>
<dbReference type="InterPro" id="IPR022357">
    <property type="entry name" value="MIP_CS"/>
</dbReference>
<organism evidence="9 10">
    <name type="scientific">Halarchaeum acidiphilum MH1-52-1</name>
    <dbReference type="NCBI Taxonomy" id="1261545"/>
    <lineage>
        <taxon>Archaea</taxon>
        <taxon>Methanobacteriati</taxon>
        <taxon>Methanobacteriota</taxon>
        <taxon>Stenosarchaea group</taxon>
        <taxon>Halobacteria</taxon>
        <taxon>Halobacteriales</taxon>
        <taxon>Halobacteriaceae</taxon>
    </lineage>
</organism>
<evidence type="ECO:0000256" key="5">
    <source>
        <dbReference type="ARBA" id="ARBA00022989"/>
    </source>
</evidence>
<evidence type="ECO:0000256" key="3">
    <source>
        <dbReference type="ARBA" id="ARBA00022448"/>
    </source>
</evidence>
<comment type="similarity">
    <text evidence="2">Belongs to the MIP/aquaporin (TC 1.A.8) family.</text>
</comment>
<keyword evidence="3" id="KW-0813">Transport</keyword>